<proteinExistence type="inferred from homology"/>
<accession>A0A1D8KP10</accession>
<keyword evidence="1" id="KW-0067">ATP-binding</keyword>
<keyword evidence="1" id="KW-0547">Nucleotide-binding</keyword>
<evidence type="ECO:0000313" key="1">
    <source>
        <dbReference type="EMBL" id="AOV60307.1"/>
    </source>
</evidence>
<evidence type="ECO:0000313" key="3">
    <source>
        <dbReference type="EMBL" id="AOV60764.1"/>
    </source>
</evidence>
<dbReference type="GO" id="GO:0004386">
    <property type="term" value="F:helicase activity"/>
    <property type="evidence" value="ECO:0007669"/>
    <property type="project" value="UniProtKB-KW"/>
</dbReference>
<dbReference type="Proteomes" id="UP000240393">
    <property type="component" value="Segment"/>
</dbReference>
<evidence type="ECO:0000313" key="4">
    <source>
        <dbReference type="Proteomes" id="UP000202784"/>
    </source>
</evidence>
<organism evidence="1 5">
    <name type="scientific">Synechococcus phage S-CAM9</name>
    <dbReference type="NCBI Taxonomy" id="1883369"/>
    <lineage>
        <taxon>Viruses</taxon>
        <taxon>Duplodnaviria</taxon>
        <taxon>Heunggongvirae</taxon>
        <taxon>Uroviricota</taxon>
        <taxon>Caudoviricetes</taxon>
        <taxon>Pantevenvirales</taxon>
        <taxon>Kyanoviridae</taxon>
        <taxon>Kanaloavirus</taxon>
        <taxon>Kanaloavirus scam9</taxon>
    </lineage>
</organism>
<dbReference type="OrthoDB" id="4202at10239"/>
<protein>
    <submittedName>
        <fullName evidence="1">DNA primase/helicase</fullName>
        <ecNumber evidence="1">2.7.7.-</ecNumber>
        <ecNumber evidence="1">3.6.1.-</ecNumber>
    </submittedName>
</protein>
<name>A0A1D8KP10_9CAUD</name>
<reference evidence="4 5" key="1">
    <citation type="journal article" date="2016" name="Virology">
        <title>The genomic content and context of auxiliary metabolic genes in marine cyanomyoviruses.</title>
        <authorList>
            <person name="Crummett L.T."/>
            <person name="Puxty R.J."/>
            <person name="Weihe C."/>
            <person name="Marston M.F."/>
            <person name="Martiny J.B."/>
        </authorList>
    </citation>
    <scope>NUCLEOTIDE SEQUENCE [LARGE SCALE GENOMIC DNA]</scope>
    <source>
        <strain evidence="1">0808SB05</strain>
        <strain evidence="2">0908SB82</strain>
        <strain evidence="3">1109NB16</strain>
    </source>
</reference>
<dbReference type="EC" id="3.6.1.-" evidence="1"/>
<dbReference type="GeneID" id="30307745"/>
<dbReference type="KEGG" id="vg:30307745"/>
<evidence type="ECO:0000313" key="5">
    <source>
        <dbReference type="Proteomes" id="UP000240393"/>
    </source>
</evidence>
<keyword evidence="1" id="KW-0347">Helicase</keyword>
<dbReference type="EMBL" id="KU686206">
    <property type="protein sequence ID" value="AOV60764.1"/>
    <property type="molecule type" value="Genomic_DNA"/>
</dbReference>
<gene>
    <name evidence="3" type="ORF">N161109_161</name>
    <name evidence="1" type="ORF">S050808_160</name>
    <name evidence="2" type="ORF">S820908_160</name>
</gene>
<keyword evidence="4" id="KW-1185">Reference proteome</keyword>
<dbReference type="Proteomes" id="UP000202784">
    <property type="component" value="Segment"/>
</dbReference>
<dbReference type="EC" id="2.7.7.-" evidence="1"/>
<dbReference type="GO" id="GO:0016787">
    <property type="term" value="F:hydrolase activity"/>
    <property type="evidence" value="ECO:0007669"/>
    <property type="project" value="UniProtKB-KW"/>
</dbReference>
<keyword evidence="1" id="KW-0548">Nucleotidyltransferase</keyword>
<keyword evidence="1" id="KW-0808">Transferase</keyword>
<dbReference type="GO" id="GO:0016779">
    <property type="term" value="F:nucleotidyltransferase activity"/>
    <property type="evidence" value="ECO:0007669"/>
    <property type="project" value="UniProtKB-KW"/>
</dbReference>
<dbReference type="EMBL" id="KU686205">
    <property type="protein sequence ID" value="AOV60535.1"/>
    <property type="molecule type" value="Genomic_DNA"/>
</dbReference>
<dbReference type="EMBL" id="KU686204">
    <property type="protein sequence ID" value="AOV60307.1"/>
    <property type="molecule type" value="Genomic_DNA"/>
</dbReference>
<dbReference type="InterPro" id="IPR046392">
    <property type="entry name" value="PRIMASE_T4"/>
</dbReference>
<dbReference type="HAMAP" id="MF_04157">
    <property type="entry name" value="PRIMASE_T4"/>
    <property type="match status" value="1"/>
</dbReference>
<keyword evidence="1" id="KW-0378">Hydrolase</keyword>
<sequence length="275" mass="31590">MFKCHNCGVGRTLANFLKDQDNNLHDQYVMERYKEGLTGKGSNTPNPVFNFPKPKFKSKDICSELDKVSNLNKEHFARGYLLGRGLKDLSKFYFCPNFVEWTNKHKKTFDKSFKDDPRIVIPLRDEKGRLFGYQGRSLKPNSKLRYITVMLDEDAPKIYGLDTVDTSKDIYVTEGPFDSTFLRNSVAMCGSDVDLSGFDYRFIYVFDNEPRNKEIVARIDKTIQNGNKVVIFPNSVNEKDLNDMVLSGLNVQDIVESNVYSGLEAKLKLNSWKKV</sequence>
<dbReference type="SUPFAM" id="SSF56731">
    <property type="entry name" value="DNA primase core"/>
    <property type="match status" value="1"/>
</dbReference>
<dbReference type="RefSeq" id="YP_009322596.1">
    <property type="nucleotide sequence ID" value="NC_031922.1"/>
</dbReference>
<dbReference type="Proteomes" id="UP000241903">
    <property type="component" value="Segment"/>
</dbReference>
<evidence type="ECO:0000313" key="2">
    <source>
        <dbReference type="EMBL" id="AOV60535.1"/>
    </source>
</evidence>